<dbReference type="AlphaFoldDB" id="A0A497E1A4"/>
<evidence type="ECO:0000313" key="1">
    <source>
        <dbReference type="EMBL" id="RLE07071.1"/>
    </source>
</evidence>
<organism evidence="1 2">
    <name type="scientific">Aerophobetes bacterium</name>
    <dbReference type="NCBI Taxonomy" id="2030807"/>
    <lineage>
        <taxon>Bacteria</taxon>
        <taxon>Candidatus Aerophobota</taxon>
    </lineage>
</organism>
<sequence>MYKGGLSIRDISKFLESLYETRSSFAGITRLYLCPEGGDRDLKIRASIYTKHYLKGRTKR</sequence>
<comment type="caution">
    <text evidence="1">The sequence shown here is derived from an EMBL/GenBank/DDBJ whole genome shotgun (WGS) entry which is preliminary data.</text>
</comment>
<evidence type="ECO:0000313" key="2">
    <source>
        <dbReference type="Proteomes" id="UP000279422"/>
    </source>
</evidence>
<reference evidence="1 2" key="1">
    <citation type="submission" date="2018-06" db="EMBL/GenBank/DDBJ databases">
        <title>Extensive metabolic versatility and redundancy in microbially diverse, dynamic hydrothermal sediments.</title>
        <authorList>
            <person name="Dombrowski N."/>
            <person name="Teske A."/>
            <person name="Baker B.J."/>
        </authorList>
    </citation>
    <scope>NUCLEOTIDE SEQUENCE [LARGE SCALE GENOMIC DNA]</scope>
    <source>
        <strain evidence="1">B47_G16</strain>
    </source>
</reference>
<dbReference type="EMBL" id="QMPZ01000199">
    <property type="protein sequence ID" value="RLE07071.1"/>
    <property type="molecule type" value="Genomic_DNA"/>
</dbReference>
<protein>
    <submittedName>
        <fullName evidence="1">Uncharacterized protein</fullName>
    </submittedName>
</protein>
<accession>A0A497E1A4</accession>
<name>A0A497E1A4_UNCAE</name>
<gene>
    <name evidence="1" type="ORF">DRJ00_08755</name>
</gene>
<proteinExistence type="predicted"/>
<dbReference type="Proteomes" id="UP000279422">
    <property type="component" value="Unassembled WGS sequence"/>
</dbReference>